<dbReference type="EMBL" id="JABFTP020000186">
    <property type="protein sequence ID" value="KAL3290044.1"/>
    <property type="molecule type" value="Genomic_DNA"/>
</dbReference>
<comment type="caution">
    <text evidence="6">The sequence shown here is derived from an EMBL/GenBank/DDBJ whole genome shotgun (WGS) entry which is preliminary data.</text>
</comment>
<dbReference type="InterPro" id="IPR040057">
    <property type="entry name" value="Spe-39"/>
</dbReference>
<proteinExistence type="predicted"/>
<keyword evidence="7" id="KW-1185">Reference proteome</keyword>
<dbReference type="AlphaFoldDB" id="A0ABD2PGA9"/>
<organism evidence="6 7">
    <name type="scientific">Cryptolaemus montrouzieri</name>
    <dbReference type="NCBI Taxonomy" id="559131"/>
    <lineage>
        <taxon>Eukaryota</taxon>
        <taxon>Metazoa</taxon>
        <taxon>Ecdysozoa</taxon>
        <taxon>Arthropoda</taxon>
        <taxon>Hexapoda</taxon>
        <taxon>Insecta</taxon>
        <taxon>Pterygota</taxon>
        <taxon>Neoptera</taxon>
        <taxon>Endopterygota</taxon>
        <taxon>Coleoptera</taxon>
        <taxon>Polyphaga</taxon>
        <taxon>Cucujiformia</taxon>
        <taxon>Coccinelloidea</taxon>
        <taxon>Coccinellidae</taxon>
        <taxon>Scymninae</taxon>
        <taxon>Scymnini</taxon>
        <taxon>Cryptolaemus</taxon>
    </lineage>
</organism>
<reference evidence="6 7" key="1">
    <citation type="journal article" date="2021" name="BMC Biol.">
        <title>Horizontally acquired antibacterial genes associated with adaptive radiation of ladybird beetles.</title>
        <authorList>
            <person name="Li H.S."/>
            <person name="Tang X.F."/>
            <person name="Huang Y.H."/>
            <person name="Xu Z.Y."/>
            <person name="Chen M.L."/>
            <person name="Du X.Y."/>
            <person name="Qiu B.Y."/>
            <person name="Chen P.T."/>
            <person name="Zhang W."/>
            <person name="Slipinski A."/>
            <person name="Escalona H.E."/>
            <person name="Waterhouse R.M."/>
            <person name="Zwick A."/>
            <person name="Pang H."/>
        </authorList>
    </citation>
    <scope>NUCLEOTIDE SEQUENCE [LARGE SCALE GENOMIC DNA]</scope>
    <source>
        <strain evidence="6">SYSU2018</strain>
    </source>
</reference>
<protein>
    <submittedName>
        <fullName evidence="6">Uncharacterized protein</fullName>
    </submittedName>
</protein>
<evidence type="ECO:0000313" key="6">
    <source>
        <dbReference type="EMBL" id="KAL3290044.1"/>
    </source>
</evidence>
<evidence type="ECO:0000256" key="5">
    <source>
        <dbReference type="ARBA" id="ARBA00023329"/>
    </source>
</evidence>
<evidence type="ECO:0000256" key="1">
    <source>
        <dbReference type="ARBA" id="ARBA00004412"/>
    </source>
</evidence>
<accession>A0ABD2PGA9</accession>
<keyword evidence="5" id="KW-0968">Cytoplasmic vesicle</keyword>
<dbReference type="Proteomes" id="UP001516400">
    <property type="component" value="Unassembled WGS sequence"/>
</dbReference>
<dbReference type="PANTHER" id="PTHR13364">
    <property type="entry name" value="DEFECTIVE SPERMATOGENESIS PROTEIN 39"/>
    <property type="match status" value="1"/>
</dbReference>
<evidence type="ECO:0000256" key="4">
    <source>
        <dbReference type="ARBA" id="ARBA00022753"/>
    </source>
</evidence>
<dbReference type="PANTHER" id="PTHR13364:SF6">
    <property type="entry name" value="SPERMATOGENESIS-DEFECTIVE PROTEIN 39 HOMOLOG"/>
    <property type="match status" value="1"/>
</dbReference>
<evidence type="ECO:0000256" key="2">
    <source>
        <dbReference type="ARBA" id="ARBA00004541"/>
    </source>
</evidence>
<evidence type="ECO:0000313" key="7">
    <source>
        <dbReference type="Proteomes" id="UP001516400"/>
    </source>
</evidence>
<dbReference type="GO" id="GO:0005769">
    <property type="term" value="C:early endosome"/>
    <property type="evidence" value="ECO:0007669"/>
    <property type="project" value="UniProtKB-SubCell"/>
</dbReference>
<name>A0ABD2PGA9_9CUCU</name>
<gene>
    <name evidence="6" type="ORF">HHI36_023415</name>
</gene>
<dbReference type="GO" id="GO:0005770">
    <property type="term" value="C:late endosome"/>
    <property type="evidence" value="ECO:0007669"/>
    <property type="project" value="UniProtKB-SubCell"/>
</dbReference>
<evidence type="ECO:0000256" key="3">
    <source>
        <dbReference type="ARBA" id="ARBA00004603"/>
    </source>
</evidence>
<keyword evidence="4" id="KW-0967">Endosome</keyword>
<comment type="subcellular location">
    <subcellularLocation>
        <location evidence="2">Cytoplasmic vesicle</location>
    </subcellularLocation>
    <subcellularLocation>
        <location evidence="1">Early endosome</location>
    </subcellularLocation>
    <subcellularLocation>
        <location evidence="3">Late endosome</location>
    </subcellularLocation>
</comment>
<sequence>MDDDYWNSSSLSNFNFDDEDLSTSYIESVANDIFSSKPEENLLLAGSESQNVYMVLPVEEMIQKMIHGRGFVLEVYKSYKDKLLLLDEAVKTLNGDIICRENIEIQYILQHTNQEESGIGSIFKLFKMRGNIEELENLYMATGFTTNIRDLYFLSKRNGANKQETLSRLKCFISSHSQYLNSSSEKKFFEDYSKFLEWQIIKQESCDSVIEQLAVICKKQWEQGTNDDRVNEFKSLFKISDAQFEWTIVNCLSFMGLWKKLIGMFIKQNWMSKKNMLKTSLNNEYLIWGVSRHNPPKIVLEQLLTCLNDTEKSLALAEKLKCHKFVIEYYISQRDRVGLLSCMSKVVTNSEEYFLISKALDAHDKKWKN</sequence>